<accession>K2QGI2</accession>
<dbReference type="AlphaFoldDB" id="K2QGI2"/>
<gene>
    <name evidence="1" type="ORF">MPH_14191</name>
</gene>
<reference evidence="1 2" key="1">
    <citation type="journal article" date="2012" name="BMC Genomics">
        <title>Tools to kill: Genome of one of the most destructive plant pathogenic fungi Macrophomina phaseolina.</title>
        <authorList>
            <person name="Islam M.S."/>
            <person name="Haque M.S."/>
            <person name="Islam M.M."/>
            <person name="Emdad E.M."/>
            <person name="Halim A."/>
            <person name="Hossen Q.M.M."/>
            <person name="Hossain M.Z."/>
            <person name="Ahmed B."/>
            <person name="Rahim S."/>
            <person name="Rahman M.S."/>
            <person name="Alam M.M."/>
            <person name="Hou S."/>
            <person name="Wan X."/>
            <person name="Saito J.A."/>
            <person name="Alam M."/>
        </authorList>
    </citation>
    <scope>NUCLEOTIDE SEQUENCE [LARGE SCALE GENOMIC DNA]</scope>
    <source>
        <strain evidence="1 2">MS6</strain>
    </source>
</reference>
<proteinExistence type="predicted"/>
<dbReference type="EMBL" id="AHHD01001197">
    <property type="protein sequence ID" value="EKG08881.1"/>
    <property type="molecule type" value="Genomic_DNA"/>
</dbReference>
<protein>
    <submittedName>
        <fullName evidence="1">Uncharacterized protein</fullName>
    </submittedName>
</protein>
<feature type="non-terminal residue" evidence="1">
    <location>
        <position position="19"/>
    </location>
</feature>
<evidence type="ECO:0000313" key="2">
    <source>
        <dbReference type="Proteomes" id="UP000007129"/>
    </source>
</evidence>
<dbReference type="InParanoid" id="K2QGI2"/>
<dbReference type="VEuPathDB" id="FungiDB:MPH_14191"/>
<dbReference type="HOGENOM" id="CLU_3430705_0_0_1"/>
<sequence length="19" mass="2291">LLALVYWSYIRRSCSSILF</sequence>
<comment type="caution">
    <text evidence="1">The sequence shown here is derived from an EMBL/GenBank/DDBJ whole genome shotgun (WGS) entry which is preliminary data.</text>
</comment>
<name>K2QGI2_MACPH</name>
<evidence type="ECO:0000313" key="1">
    <source>
        <dbReference type="EMBL" id="EKG08881.1"/>
    </source>
</evidence>
<feature type="non-terminal residue" evidence="1">
    <location>
        <position position="1"/>
    </location>
</feature>
<dbReference type="Proteomes" id="UP000007129">
    <property type="component" value="Unassembled WGS sequence"/>
</dbReference>
<organism evidence="1 2">
    <name type="scientific">Macrophomina phaseolina (strain MS6)</name>
    <name type="common">Charcoal rot fungus</name>
    <dbReference type="NCBI Taxonomy" id="1126212"/>
    <lineage>
        <taxon>Eukaryota</taxon>
        <taxon>Fungi</taxon>
        <taxon>Dikarya</taxon>
        <taxon>Ascomycota</taxon>
        <taxon>Pezizomycotina</taxon>
        <taxon>Dothideomycetes</taxon>
        <taxon>Dothideomycetes incertae sedis</taxon>
        <taxon>Botryosphaeriales</taxon>
        <taxon>Botryosphaeriaceae</taxon>
        <taxon>Macrophomina</taxon>
    </lineage>
</organism>